<dbReference type="GO" id="GO:0005313">
    <property type="term" value="F:L-glutamate transmembrane transporter activity"/>
    <property type="evidence" value="ECO:0007669"/>
    <property type="project" value="TreeGrafter"/>
</dbReference>
<evidence type="ECO:0000313" key="8">
    <source>
        <dbReference type="Proteomes" id="UP000271974"/>
    </source>
</evidence>
<comment type="caution">
    <text evidence="7">The sequence shown here is derived from an EMBL/GenBank/DDBJ whole genome shotgun (WGS) entry which is preliminary data.</text>
</comment>
<gene>
    <name evidence="7" type="ORF">EGW08_022184</name>
</gene>
<feature type="transmembrane region" description="Helical" evidence="6">
    <location>
        <begin position="430"/>
        <end position="450"/>
    </location>
</feature>
<dbReference type="GO" id="GO:0098700">
    <property type="term" value="P:neurotransmitter loading into synaptic vesicle"/>
    <property type="evidence" value="ECO:0007669"/>
    <property type="project" value="TreeGrafter"/>
</dbReference>
<dbReference type="GO" id="GO:0030672">
    <property type="term" value="C:synaptic vesicle membrane"/>
    <property type="evidence" value="ECO:0007669"/>
    <property type="project" value="TreeGrafter"/>
</dbReference>
<name>A0A3S0Z5X8_ELYCH</name>
<evidence type="ECO:0000256" key="3">
    <source>
        <dbReference type="ARBA" id="ARBA00022989"/>
    </source>
</evidence>
<dbReference type="PANTHER" id="PTHR11662">
    <property type="entry name" value="SOLUTE CARRIER FAMILY 17"/>
    <property type="match status" value="1"/>
</dbReference>
<accession>A0A3S0Z5X8</accession>
<dbReference type="InterPro" id="IPR050382">
    <property type="entry name" value="MFS_Na/Anion_cotransporter"/>
</dbReference>
<dbReference type="EMBL" id="RQTK01001502">
    <property type="protein sequence ID" value="RUS70053.1"/>
    <property type="molecule type" value="Genomic_DNA"/>
</dbReference>
<evidence type="ECO:0000313" key="7">
    <source>
        <dbReference type="EMBL" id="RUS70053.1"/>
    </source>
</evidence>
<keyword evidence="3 6" id="KW-1133">Transmembrane helix</keyword>
<comment type="subcellular location">
    <subcellularLocation>
        <location evidence="1">Membrane</location>
        <topology evidence="1">Multi-pass membrane protein</topology>
    </subcellularLocation>
</comment>
<dbReference type="FunFam" id="1.20.1250.20:FF:000004">
    <property type="entry name" value="vesicular glutamate transporter 2 isoform X1"/>
    <property type="match status" value="1"/>
</dbReference>
<dbReference type="GO" id="GO:0060076">
    <property type="term" value="C:excitatory synapse"/>
    <property type="evidence" value="ECO:0007669"/>
    <property type="project" value="TreeGrafter"/>
</dbReference>
<evidence type="ECO:0008006" key="9">
    <source>
        <dbReference type="Google" id="ProtNLM"/>
    </source>
</evidence>
<dbReference type="Pfam" id="PF07690">
    <property type="entry name" value="MFS_1"/>
    <property type="match status" value="1"/>
</dbReference>
<dbReference type="InterPro" id="IPR036259">
    <property type="entry name" value="MFS_trans_sf"/>
</dbReference>
<dbReference type="CDD" id="cd17382">
    <property type="entry name" value="MFS_SLC17A6_7_8_VGluT"/>
    <property type="match status" value="1"/>
</dbReference>
<dbReference type="OrthoDB" id="2985014at2759"/>
<reference evidence="7 8" key="1">
    <citation type="submission" date="2019-01" db="EMBL/GenBank/DDBJ databases">
        <title>A draft genome assembly of the solar-powered sea slug Elysia chlorotica.</title>
        <authorList>
            <person name="Cai H."/>
            <person name="Li Q."/>
            <person name="Fang X."/>
            <person name="Li J."/>
            <person name="Curtis N.E."/>
            <person name="Altenburger A."/>
            <person name="Shibata T."/>
            <person name="Feng M."/>
            <person name="Maeda T."/>
            <person name="Schwartz J.A."/>
            <person name="Shigenobu S."/>
            <person name="Lundholm N."/>
            <person name="Nishiyama T."/>
            <person name="Yang H."/>
            <person name="Hasebe M."/>
            <person name="Li S."/>
            <person name="Pierce S.K."/>
            <person name="Wang J."/>
        </authorList>
    </citation>
    <scope>NUCLEOTIDE SEQUENCE [LARGE SCALE GENOMIC DNA]</scope>
    <source>
        <strain evidence="7">EC2010</strain>
        <tissue evidence="7">Whole organism of an adult</tissue>
    </source>
</reference>
<feature type="non-terminal residue" evidence="7">
    <location>
        <position position="1"/>
    </location>
</feature>
<feature type="transmembrane region" description="Helical" evidence="6">
    <location>
        <begin position="470"/>
        <end position="489"/>
    </location>
</feature>
<evidence type="ECO:0000256" key="1">
    <source>
        <dbReference type="ARBA" id="ARBA00004141"/>
    </source>
</evidence>
<feature type="region of interest" description="Disordered" evidence="5">
    <location>
        <begin position="497"/>
        <end position="546"/>
    </location>
</feature>
<dbReference type="GO" id="GO:0035249">
    <property type="term" value="P:synaptic transmission, glutamatergic"/>
    <property type="evidence" value="ECO:0007669"/>
    <property type="project" value="TreeGrafter"/>
</dbReference>
<feature type="transmembrane region" description="Helical" evidence="6">
    <location>
        <begin position="372"/>
        <end position="391"/>
    </location>
</feature>
<keyword evidence="4 6" id="KW-0472">Membrane</keyword>
<proteinExistence type="predicted"/>
<dbReference type="STRING" id="188477.A0A3S0Z5X8"/>
<dbReference type="Gene3D" id="1.20.1250.20">
    <property type="entry name" value="MFS general substrate transporter like domains"/>
    <property type="match status" value="2"/>
</dbReference>
<dbReference type="InterPro" id="IPR011701">
    <property type="entry name" value="MFS"/>
</dbReference>
<dbReference type="PANTHER" id="PTHR11662:SF456">
    <property type="entry name" value="VESICULAR GLUTAMATE TRANSPORTER, ISOFORM A"/>
    <property type="match status" value="1"/>
</dbReference>
<organism evidence="7 8">
    <name type="scientific">Elysia chlorotica</name>
    <name type="common">Eastern emerald elysia</name>
    <name type="synonym">Sea slug</name>
    <dbReference type="NCBI Taxonomy" id="188477"/>
    <lineage>
        <taxon>Eukaryota</taxon>
        <taxon>Metazoa</taxon>
        <taxon>Spiralia</taxon>
        <taxon>Lophotrochozoa</taxon>
        <taxon>Mollusca</taxon>
        <taxon>Gastropoda</taxon>
        <taxon>Heterobranchia</taxon>
        <taxon>Euthyneura</taxon>
        <taxon>Panpulmonata</taxon>
        <taxon>Sacoglossa</taxon>
        <taxon>Placobranchoidea</taxon>
        <taxon>Plakobranchidae</taxon>
        <taxon>Elysia</taxon>
    </lineage>
</organism>
<sequence length="580" mass="64078">AKQTDEKVLIKYDELDDAYSEADELPNKTEKSYIPSRSFLPKKCPCLKCDVAKRYQIALLSSVGFLLSFGIRCNMGVAVLDMTKNTTKDINGDGVISLNESLQFNWTPETVGVVDSSFFWGYIITQIPGGYLASRVSATRLFGLAIGISACMNMLLPGAAEVHYGLVISVRILQGLVEGVTYPACHGIWRHWAPPLERSMLATISFCGKLQGFCVGFLYHSSHSAILTVHPSPPSPGVLGACWSLAWWFLSYERPSTHPTISEEERIYIETSIGETTSLSSGSKSYGTPWLAFFTSMPVWAIMVANFCRSWTFYLLIISQPAYFEEVFGFKIDESGILSALPHLVMAIIVPIGGQIADFLRRRILTTTVVRKIFNCGGFGMEAVFLLGVSFTSKTAPAVACLTLAVGFSGFAISGFNVNHLDIAPRYASILMGLSNSVGTLAGMLCPIVVQIITKDGRGNVEKARSEWKYVFLIASLIHFAGVIFYGIFASGEKQPWADPPGEETWRPEHTLKPDDESWKFSSHKPPGERNGTQYGSTYGDKGYDDYIPTQYSPVYETQETYVQKPAKDKYYSDDSDRGF</sequence>
<keyword evidence="8" id="KW-1185">Reference proteome</keyword>
<protein>
    <recommendedName>
        <fullName evidence="9">Major facilitator superfamily (MFS) profile domain-containing protein</fullName>
    </recommendedName>
</protein>
<dbReference type="FunFam" id="1.20.1250.20:FF:000226">
    <property type="entry name" value="Vesicular GLUtamate transporter"/>
    <property type="match status" value="1"/>
</dbReference>
<dbReference type="AlphaFoldDB" id="A0A3S0Z5X8"/>
<feature type="transmembrane region" description="Helical" evidence="6">
    <location>
        <begin position="397"/>
        <end position="418"/>
    </location>
</feature>
<dbReference type="GO" id="GO:0005326">
    <property type="term" value="F:neurotransmitter transmembrane transporter activity"/>
    <property type="evidence" value="ECO:0007669"/>
    <property type="project" value="TreeGrafter"/>
</dbReference>
<evidence type="ECO:0000256" key="2">
    <source>
        <dbReference type="ARBA" id="ARBA00022692"/>
    </source>
</evidence>
<dbReference type="GO" id="GO:0050803">
    <property type="term" value="P:regulation of synapse structure or activity"/>
    <property type="evidence" value="ECO:0007669"/>
    <property type="project" value="TreeGrafter"/>
</dbReference>
<feature type="transmembrane region" description="Helical" evidence="6">
    <location>
        <begin position="290"/>
        <end position="317"/>
    </location>
</feature>
<evidence type="ECO:0000256" key="4">
    <source>
        <dbReference type="ARBA" id="ARBA00023136"/>
    </source>
</evidence>
<keyword evidence="2 6" id="KW-0812">Transmembrane</keyword>
<feature type="compositionally biased region" description="Basic and acidic residues" evidence="5">
    <location>
        <begin position="504"/>
        <end position="519"/>
    </location>
</feature>
<evidence type="ECO:0000256" key="5">
    <source>
        <dbReference type="SAM" id="MobiDB-lite"/>
    </source>
</evidence>
<dbReference type="Proteomes" id="UP000271974">
    <property type="component" value="Unassembled WGS sequence"/>
</dbReference>
<evidence type="ECO:0000256" key="6">
    <source>
        <dbReference type="SAM" id="Phobius"/>
    </source>
</evidence>
<dbReference type="SUPFAM" id="SSF103473">
    <property type="entry name" value="MFS general substrate transporter"/>
    <property type="match status" value="1"/>
</dbReference>